<reference evidence="3 4" key="1">
    <citation type="submission" date="2020-08" db="EMBL/GenBank/DDBJ databases">
        <title>The Agave Microbiome: Exploring the role of microbial communities in plant adaptations to desert environments.</title>
        <authorList>
            <person name="Partida-Martinez L.P."/>
        </authorList>
    </citation>
    <scope>NUCLEOTIDE SEQUENCE [LARGE SCALE GENOMIC DNA]</scope>
    <source>
        <strain evidence="3 4">AT3.2</strain>
    </source>
</reference>
<dbReference type="Proteomes" id="UP000540787">
    <property type="component" value="Unassembled WGS sequence"/>
</dbReference>
<proteinExistence type="predicted"/>
<accession>A0A7W9WXX6</accession>
<keyword evidence="2" id="KW-0472">Membrane</keyword>
<feature type="transmembrane region" description="Helical" evidence="2">
    <location>
        <begin position="112"/>
        <end position="133"/>
    </location>
</feature>
<name>A0A7W9WXX6_9BURK</name>
<keyword evidence="2" id="KW-0812">Transmembrane</keyword>
<evidence type="ECO:0000256" key="2">
    <source>
        <dbReference type="SAM" id="Phobius"/>
    </source>
</evidence>
<keyword evidence="1" id="KW-0175">Coiled coil</keyword>
<keyword evidence="4" id="KW-1185">Reference proteome</keyword>
<comment type="caution">
    <text evidence="3">The sequence shown here is derived from an EMBL/GenBank/DDBJ whole genome shotgun (WGS) entry which is preliminary data.</text>
</comment>
<evidence type="ECO:0000256" key="1">
    <source>
        <dbReference type="SAM" id="Coils"/>
    </source>
</evidence>
<dbReference type="AlphaFoldDB" id="A0A7W9WXX6"/>
<evidence type="ECO:0000313" key="3">
    <source>
        <dbReference type="EMBL" id="MBB6132864.1"/>
    </source>
</evidence>
<gene>
    <name evidence="3" type="ORF">HD842_000975</name>
</gene>
<sequence>MAAGWWTVLRTVPWSDVISAAPQVANGARRLWDTVNRNRQGMPDEPMGVAPGMAGQEEDVFDILIRSVERNDAEITDLRNQMRSASEIIANLADQNAQLIAKMDAQRQKMTWMGATAALSGLLSVVALVLVAVRT</sequence>
<dbReference type="EMBL" id="JACHBX010000001">
    <property type="protein sequence ID" value="MBB6132864.1"/>
    <property type="molecule type" value="Genomic_DNA"/>
</dbReference>
<organism evidence="3 4">
    <name type="scientific">Massilia aurea</name>
    <dbReference type="NCBI Taxonomy" id="373040"/>
    <lineage>
        <taxon>Bacteria</taxon>
        <taxon>Pseudomonadati</taxon>
        <taxon>Pseudomonadota</taxon>
        <taxon>Betaproteobacteria</taxon>
        <taxon>Burkholderiales</taxon>
        <taxon>Oxalobacteraceae</taxon>
        <taxon>Telluria group</taxon>
        <taxon>Massilia</taxon>
    </lineage>
</organism>
<dbReference type="RefSeq" id="WP_183551696.1">
    <property type="nucleotide sequence ID" value="NZ_BAAAEK010000024.1"/>
</dbReference>
<feature type="coiled-coil region" evidence="1">
    <location>
        <begin position="75"/>
        <end position="109"/>
    </location>
</feature>
<protein>
    <submittedName>
        <fullName evidence="3">Uncharacterized protein</fullName>
    </submittedName>
</protein>
<keyword evidence="2" id="KW-1133">Transmembrane helix</keyword>
<evidence type="ECO:0000313" key="4">
    <source>
        <dbReference type="Proteomes" id="UP000540787"/>
    </source>
</evidence>